<protein>
    <submittedName>
        <fullName evidence="1">Uncharacterized protein</fullName>
    </submittedName>
</protein>
<name>A0A8S5VGU0_9CAUD</name>
<proteinExistence type="predicted"/>
<sequence length="775" mass="89221">MADNELQQIINKMIADNKESWKKEFLSIYPTYEKRVAALKTMLQEYNDNWKRQFESGNFVKNEFPPAWLSSESKSNLDKFNKEWPSMMKDAAKIKTTQVSDFDVRGIINKKLPTFDVEAWKKELKDAAKLGTHPTDNWNQKFKRDLTTDKWNNPSKYLPGKDFRFTDYANTPSEELIKQIKKNWLLDTFTGKNQWNKEFGKGLTDYYKNLNRSEQAAWKNDIKDAIEMTKRRGLGAIDDLLGQLDPRKYFENFKENIGKAISDSVMDIRNQSINLITNQVNDVIDNFQDTASRWINGRKTELFNAGAKIGQSIINKARESYGPMADKLSSIIPSGAKGMLSPLTNMFSQNLSNIASALNLGNIFGGFAAGSLQDMPMGSSARDKRIVNRDYRLPMYKTYTPEMDKDWDLKNPLMMGDSLRSVIKVMAEDNGFVLDRQKSVILSRESLFINRPYLESETSGYYRSFVFFTRPNCNLFNNSRIIPELQAHPDFFARVSSDPNLYMELCRDGALKSNCWRLLSNYCVEVPTIRLSESTREGIKNMHGKSTPLPGNPEIYDQVDISITFMDNNRGDISKLLYTLSMYKDLVGKQEWPMRKEYIKFRGLDYLISMWVVVVNVDWDVISLGVAKNLIINEPVTHFNQHKIDGFNKNDLLENFTASFKATSYRPDAPEFYEVFNKLFGFNPQNIVDVQGSNGITLMGANRQAQNKAFDESKMVRDELLRNDYSPMGGFPLKGTSEMIALNPGFYRLPPLENIVIGNRKFSDRRPRIKFGFSW</sequence>
<evidence type="ECO:0000313" key="1">
    <source>
        <dbReference type="EMBL" id="DAG05807.1"/>
    </source>
</evidence>
<reference evidence="1" key="1">
    <citation type="journal article" date="2021" name="Proc. Natl. Acad. Sci. U.S.A.">
        <title>A Catalog of Tens of Thousands of Viruses from Human Metagenomes Reveals Hidden Associations with Chronic Diseases.</title>
        <authorList>
            <person name="Tisza M.J."/>
            <person name="Buck C.B."/>
        </authorList>
    </citation>
    <scope>NUCLEOTIDE SEQUENCE</scope>
    <source>
        <strain evidence="1">CtkfK18</strain>
    </source>
</reference>
<organism evidence="1">
    <name type="scientific">Myoviridae sp. ctkfK18</name>
    <dbReference type="NCBI Taxonomy" id="2825165"/>
    <lineage>
        <taxon>Viruses</taxon>
        <taxon>Duplodnaviria</taxon>
        <taxon>Heunggongvirae</taxon>
        <taxon>Uroviricota</taxon>
        <taxon>Caudoviricetes</taxon>
    </lineage>
</organism>
<accession>A0A8S5VGU0</accession>
<dbReference type="EMBL" id="BK016265">
    <property type="protein sequence ID" value="DAG05807.1"/>
    <property type="molecule type" value="Genomic_DNA"/>
</dbReference>